<proteinExistence type="inferred from homology"/>
<feature type="compositionally biased region" description="Low complexity" evidence="5">
    <location>
        <begin position="165"/>
        <end position="187"/>
    </location>
</feature>
<evidence type="ECO:0000256" key="1">
    <source>
        <dbReference type="ARBA" id="ARBA00008693"/>
    </source>
</evidence>
<dbReference type="Gene3D" id="2.60.40.1120">
    <property type="entry name" value="Carboxypeptidase-like, regulatory domain"/>
    <property type="match status" value="1"/>
</dbReference>
<dbReference type="InterPro" id="IPR008964">
    <property type="entry name" value="Invasin/intimin_cell_adhesion"/>
</dbReference>
<gene>
    <name evidence="7" type="ORF">PT974_04486</name>
</gene>
<evidence type="ECO:0000256" key="6">
    <source>
        <dbReference type="SAM" id="SignalP"/>
    </source>
</evidence>
<sequence length="720" mass="77002">MKLLSSIILVSSWAIAVQAGCNADNCLRAIRGKGDPAASFCNSLTATKVTKTQGLPTYVTQCTGDTLSRASSACSCFMASYTPTAVPTTTPTPPKPTTLACNRDNCFRGMLRADGAAAFCKTYTTKVNTETKGLPTIVSQCSSVPSSISSACSCVMQELTATATATTTPSAPTTTPVTATTKPTTPTQPSGCKPTLVLSGVNEKAFNPANAPFTIKPSCNKLDTKDYTVLLAYEVLGDGPFAGLGKPLAGTMISPDGITLPNGLEYGRQSIIVISTDDHGTPMFQNFQLLFGVITMPVKVLDENDKPVVGLKVTADATAYPGISQVATTDANGVATFVNLPSTSISLFARTEDNRIAFNASDNTKFDKDNGITGWTGGTVKQLPLVKRDTTALEVNTGGQATLVTAHAEPKVYPFTRAVYIKYKFITSEVPGGYFGSNFNDYYSISIRSNQGNLATESQSMNGLGRGAFDSNGATGWLTLQVGVDQGTQWVQFDVGVANVGDSAYDSQVVVAAIGDLTCDQCGDCTKCPGHPVCQPTCQDPPLRSCNFYQRCAEDTLACGPEGYPTKYGTKNCRRFENNLTKFTQKGQDWIWNTMHCLQKALIQPLSQCNMNCDSIRTIAFDSHPTCYLQSGMCDLDVEDWIMIVVTVNSDLIDGNSLDQVLTTAGGCIDHYRAQINQKIDELKQLAIDHVGMAALYLARVVALEAVKAYLQQHFPQNPI</sequence>
<accession>A0ABR0SVA2</accession>
<evidence type="ECO:0000256" key="3">
    <source>
        <dbReference type="ARBA" id="ARBA00022702"/>
    </source>
</evidence>
<dbReference type="EMBL" id="JAVFKD010000004">
    <property type="protein sequence ID" value="KAK5996059.1"/>
    <property type="molecule type" value="Genomic_DNA"/>
</dbReference>
<feature type="region of interest" description="Disordered" evidence="5">
    <location>
        <begin position="165"/>
        <end position="192"/>
    </location>
</feature>
<evidence type="ECO:0000256" key="4">
    <source>
        <dbReference type="ARBA" id="ARBA00023157"/>
    </source>
</evidence>
<protein>
    <submittedName>
        <fullName evidence="7">Uncharacterized protein</fullName>
    </submittedName>
</protein>
<name>A0ABR0SVA2_9HYPO</name>
<comment type="subunit">
    <text evidence="2">Homodimer; disulfide-linked.</text>
</comment>
<keyword evidence="4" id="KW-1015">Disulfide bond</keyword>
<dbReference type="PANTHER" id="PTHR11245">
    <property type="entry name" value="STANNIOCALCIN"/>
    <property type="match status" value="1"/>
</dbReference>
<keyword evidence="6" id="KW-0732">Signal</keyword>
<evidence type="ECO:0000313" key="8">
    <source>
        <dbReference type="Proteomes" id="UP001338125"/>
    </source>
</evidence>
<comment type="similarity">
    <text evidence="1">Belongs to the stanniocalcin family.</text>
</comment>
<comment type="caution">
    <text evidence="7">The sequence shown here is derived from an EMBL/GenBank/DDBJ whole genome shotgun (WGS) entry which is preliminary data.</text>
</comment>
<dbReference type="Proteomes" id="UP001338125">
    <property type="component" value="Unassembled WGS sequence"/>
</dbReference>
<evidence type="ECO:0000256" key="2">
    <source>
        <dbReference type="ARBA" id="ARBA00011748"/>
    </source>
</evidence>
<keyword evidence="8" id="KW-1185">Reference proteome</keyword>
<reference evidence="7 8" key="1">
    <citation type="submission" date="2024-01" db="EMBL/GenBank/DDBJ databases">
        <title>Complete genome of Cladobotryum mycophilum ATHUM6906.</title>
        <authorList>
            <person name="Christinaki A.C."/>
            <person name="Myridakis A.I."/>
            <person name="Kouvelis V.N."/>
        </authorList>
    </citation>
    <scope>NUCLEOTIDE SEQUENCE [LARGE SCALE GENOMIC DNA]</scope>
    <source>
        <strain evidence="7 8">ATHUM6906</strain>
    </source>
</reference>
<dbReference type="Pfam" id="PF03298">
    <property type="entry name" value="Stanniocalcin"/>
    <property type="match status" value="1"/>
</dbReference>
<dbReference type="PANTHER" id="PTHR11245:SF6">
    <property type="entry name" value="DUF19 DOMAIN-CONTAINING PROTEIN"/>
    <property type="match status" value="1"/>
</dbReference>
<organism evidence="7 8">
    <name type="scientific">Cladobotryum mycophilum</name>
    <dbReference type="NCBI Taxonomy" id="491253"/>
    <lineage>
        <taxon>Eukaryota</taxon>
        <taxon>Fungi</taxon>
        <taxon>Dikarya</taxon>
        <taxon>Ascomycota</taxon>
        <taxon>Pezizomycotina</taxon>
        <taxon>Sordariomycetes</taxon>
        <taxon>Hypocreomycetidae</taxon>
        <taxon>Hypocreales</taxon>
        <taxon>Hypocreaceae</taxon>
        <taxon>Cladobotryum</taxon>
    </lineage>
</organism>
<feature type="chain" id="PRO_5046458963" evidence="6">
    <location>
        <begin position="20"/>
        <end position="720"/>
    </location>
</feature>
<evidence type="ECO:0000313" key="7">
    <source>
        <dbReference type="EMBL" id="KAK5996059.1"/>
    </source>
</evidence>
<keyword evidence="3" id="KW-0372">Hormone</keyword>
<dbReference type="SUPFAM" id="SSF49373">
    <property type="entry name" value="Invasin/intimin cell-adhesion fragments"/>
    <property type="match status" value="1"/>
</dbReference>
<dbReference type="InterPro" id="IPR004978">
    <property type="entry name" value="Stanniocalcin"/>
</dbReference>
<feature type="signal peptide" evidence="6">
    <location>
        <begin position="1"/>
        <end position="19"/>
    </location>
</feature>
<evidence type="ECO:0000256" key="5">
    <source>
        <dbReference type="SAM" id="MobiDB-lite"/>
    </source>
</evidence>